<keyword evidence="5" id="KW-0997">Cell inner membrane</keyword>
<keyword evidence="8 11" id="KW-0472">Membrane</keyword>
<accession>A0ABT2YEN3</accession>
<evidence type="ECO:0000259" key="12">
    <source>
        <dbReference type="Pfam" id="PF12019"/>
    </source>
</evidence>
<evidence type="ECO:0000256" key="9">
    <source>
        <dbReference type="ARBA" id="ARBA00025772"/>
    </source>
</evidence>
<dbReference type="InterPro" id="IPR045584">
    <property type="entry name" value="Pilin-like"/>
</dbReference>
<comment type="similarity">
    <text evidence="9">Belongs to the GSP H family.</text>
</comment>
<dbReference type="NCBIfam" id="TIGR02532">
    <property type="entry name" value="IV_pilin_GFxxxE"/>
    <property type="match status" value="1"/>
</dbReference>
<evidence type="ECO:0000256" key="10">
    <source>
        <dbReference type="ARBA" id="ARBA00030775"/>
    </source>
</evidence>
<comment type="subcellular location">
    <subcellularLocation>
        <location evidence="1">Cell inner membrane</location>
        <topology evidence="1">Single-pass membrane protein</topology>
    </subcellularLocation>
</comment>
<evidence type="ECO:0000256" key="7">
    <source>
        <dbReference type="ARBA" id="ARBA00022989"/>
    </source>
</evidence>
<keyword evidence="6 11" id="KW-0812">Transmembrane</keyword>
<dbReference type="RefSeq" id="WP_263571106.1">
    <property type="nucleotide sequence ID" value="NZ_JAJIRN010000004.1"/>
</dbReference>
<evidence type="ECO:0000313" key="14">
    <source>
        <dbReference type="Proteomes" id="UP001209701"/>
    </source>
</evidence>
<sequence length="215" mass="21942">MLNHRHSAAKSLGGRALRSFGGFSLIELVVAMAILVTLLAAVMPEVSSWIKGLKVSSAAESLRNGAEIARMEALKRNSRVSFWLVADGTAKVPGNTCVLASDSAAWVVSVVDPTGACAAEASLVTSPQLVQRSTATENTAGLTVEATSLAGGAGNHVTFNGLGQVAADGSTVSVIDVSATAGGTRRLRVVVETGGAIRMCDRDVAAGDPRICPVL</sequence>
<name>A0ABT2YEN3_9BURK</name>
<dbReference type="Gene3D" id="3.55.40.10">
    <property type="entry name" value="minor pseudopilin epsh domain"/>
    <property type="match status" value="1"/>
</dbReference>
<dbReference type="Proteomes" id="UP001209701">
    <property type="component" value="Unassembled WGS sequence"/>
</dbReference>
<feature type="domain" description="General secretion pathway GspH" evidence="12">
    <location>
        <begin position="58"/>
        <end position="195"/>
    </location>
</feature>
<evidence type="ECO:0000256" key="2">
    <source>
        <dbReference type="ARBA" id="ARBA00021549"/>
    </source>
</evidence>
<evidence type="ECO:0000256" key="1">
    <source>
        <dbReference type="ARBA" id="ARBA00004377"/>
    </source>
</evidence>
<keyword evidence="4" id="KW-0488">Methylation</keyword>
<dbReference type="SUPFAM" id="SSF54523">
    <property type="entry name" value="Pili subunits"/>
    <property type="match status" value="1"/>
</dbReference>
<evidence type="ECO:0000256" key="4">
    <source>
        <dbReference type="ARBA" id="ARBA00022481"/>
    </source>
</evidence>
<evidence type="ECO:0000256" key="3">
    <source>
        <dbReference type="ARBA" id="ARBA00022475"/>
    </source>
</evidence>
<evidence type="ECO:0000313" key="13">
    <source>
        <dbReference type="EMBL" id="MCV2368512.1"/>
    </source>
</evidence>
<evidence type="ECO:0000256" key="8">
    <source>
        <dbReference type="ARBA" id="ARBA00023136"/>
    </source>
</evidence>
<keyword evidence="7 11" id="KW-1133">Transmembrane helix</keyword>
<dbReference type="InterPro" id="IPR022346">
    <property type="entry name" value="T2SS_GspH"/>
</dbReference>
<reference evidence="13 14" key="1">
    <citation type="submission" date="2021-11" db="EMBL/GenBank/DDBJ databases">
        <authorList>
            <person name="Liang Q."/>
            <person name="Mou H."/>
            <person name="Liu Z."/>
        </authorList>
    </citation>
    <scope>NUCLEOTIDE SEQUENCE [LARGE SCALE GENOMIC DNA]</scope>
    <source>
        <strain evidence="13 14">CHU3</strain>
    </source>
</reference>
<feature type="transmembrane region" description="Helical" evidence="11">
    <location>
        <begin position="20"/>
        <end position="42"/>
    </location>
</feature>
<evidence type="ECO:0000256" key="5">
    <source>
        <dbReference type="ARBA" id="ARBA00022519"/>
    </source>
</evidence>
<dbReference type="PROSITE" id="PS00409">
    <property type="entry name" value="PROKAR_NTER_METHYL"/>
    <property type="match status" value="1"/>
</dbReference>
<proteinExistence type="inferred from homology"/>
<evidence type="ECO:0000256" key="6">
    <source>
        <dbReference type="ARBA" id="ARBA00022692"/>
    </source>
</evidence>
<dbReference type="EMBL" id="JAJIRN010000004">
    <property type="protein sequence ID" value="MCV2368512.1"/>
    <property type="molecule type" value="Genomic_DNA"/>
</dbReference>
<dbReference type="Pfam" id="PF12019">
    <property type="entry name" value="GspH"/>
    <property type="match status" value="1"/>
</dbReference>
<keyword evidence="14" id="KW-1185">Reference proteome</keyword>
<comment type="caution">
    <text evidence="13">The sequence shown here is derived from an EMBL/GenBank/DDBJ whole genome shotgun (WGS) entry which is preliminary data.</text>
</comment>
<organism evidence="13 14">
    <name type="scientific">Roseateles oligotrophus</name>
    <dbReference type="NCBI Taxonomy" id="1769250"/>
    <lineage>
        <taxon>Bacteria</taxon>
        <taxon>Pseudomonadati</taxon>
        <taxon>Pseudomonadota</taxon>
        <taxon>Betaproteobacteria</taxon>
        <taxon>Burkholderiales</taxon>
        <taxon>Sphaerotilaceae</taxon>
        <taxon>Roseateles</taxon>
    </lineage>
</organism>
<dbReference type="InterPro" id="IPR012902">
    <property type="entry name" value="N_methyl_site"/>
</dbReference>
<evidence type="ECO:0000256" key="11">
    <source>
        <dbReference type="SAM" id="Phobius"/>
    </source>
</evidence>
<dbReference type="Pfam" id="PF07963">
    <property type="entry name" value="N_methyl"/>
    <property type="match status" value="1"/>
</dbReference>
<gene>
    <name evidence="13" type="ORF">LNV07_10475</name>
</gene>
<keyword evidence="3" id="KW-1003">Cell membrane</keyword>
<protein>
    <recommendedName>
        <fullName evidence="2">Type II secretion system protein H</fullName>
    </recommendedName>
    <alternativeName>
        <fullName evidence="10">General secretion pathway protein H</fullName>
    </alternativeName>
</protein>